<proteinExistence type="predicted"/>
<comment type="caution">
    <text evidence="4">The sequence shown here is derived from an EMBL/GenBank/DDBJ whole genome shotgun (WGS) entry which is preliminary data.</text>
</comment>
<evidence type="ECO:0000256" key="1">
    <source>
        <dbReference type="ARBA" id="ARBA00022679"/>
    </source>
</evidence>
<sequence>MLREASNSCALGMALRVRHSKTTVMLRVCQQFLWHDIEVTAALTLTSGHEAAHEAAQIWALAKARRDEDTAPASAEEVLPGVQRRLRVPGAELIVASQGGQAVGFTLFAPRAECLEIFYLAVAPDAWGRGVAAVLLASVEEFAHGISRPSVDLWVISDNDRAISVYQRTGFIDSGELHRDAASGRSERRMVKVLG</sequence>
<evidence type="ECO:0000259" key="3">
    <source>
        <dbReference type="PROSITE" id="PS51186"/>
    </source>
</evidence>
<evidence type="ECO:0000256" key="2">
    <source>
        <dbReference type="ARBA" id="ARBA00023315"/>
    </source>
</evidence>
<dbReference type="GO" id="GO:0016747">
    <property type="term" value="F:acyltransferase activity, transferring groups other than amino-acyl groups"/>
    <property type="evidence" value="ECO:0007669"/>
    <property type="project" value="InterPro"/>
</dbReference>
<dbReference type="Pfam" id="PF00583">
    <property type="entry name" value="Acetyltransf_1"/>
    <property type="match status" value="1"/>
</dbReference>
<keyword evidence="1" id="KW-0808">Transferase</keyword>
<dbReference type="PANTHER" id="PTHR43877">
    <property type="entry name" value="AMINOALKYLPHOSPHONATE N-ACETYLTRANSFERASE-RELATED-RELATED"/>
    <property type="match status" value="1"/>
</dbReference>
<dbReference type="Gene3D" id="3.40.630.30">
    <property type="match status" value="1"/>
</dbReference>
<dbReference type="InterPro" id="IPR016181">
    <property type="entry name" value="Acyl_CoA_acyltransferase"/>
</dbReference>
<dbReference type="PANTHER" id="PTHR43877:SF2">
    <property type="entry name" value="AMINOALKYLPHOSPHONATE N-ACETYLTRANSFERASE-RELATED"/>
    <property type="match status" value="1"/>
</dbReference>
<dbReference type="OrthoDB" id="9799092at2"/>
<gene>
    <name evidence="4" type="ORF">CVS30_06430</name>
</gene>
<dbReference type="InterPro" id="IPR000182">
    <property type="entry name" value="GNAT_dom"/>
</dbReference>
<keyword evidence="5" id="KW-1185">Reference proteome</keyword>
<dbReference type="InterPro" id="IPR050832">
    <property type="entry name" value="Bact_Acetyltransf"/>
</dbReference>
<reference evidence="4 5" key="1">
    <citation type="submission" date="2018-05" db="EMBL/GenBank/DDBJ databases">
        <title>Genetic diversity of glacier-inhabiting Cryobacterium bacteria in China and description of Cryobacterium mengkeensis sp. nov. and Arthrobacter glacialis sp. nov.</title>
        <authorList>
            <person name="Liu Q."/>
            <person name="Xin Y.-H."/>
        </authorList>
    </citation>
    <scope>NUCLEOTIDE SEQUENCE [LARGE SCALE GENOMIC DNA]</scope>
    <source>
        <strain evidence="4 5">B7</strain>
    </source>
</reference>
<dbReference type="EMBL" id="QJVC01000004">
    <property type="protein sequence ID" value="PYI38947.1"/>
    <property type="molecule type" value="Genomic_DNA"/>
</dbReference>
<evidence type="ECO:0000313" key="5">
    <source>
        <dbReference type="Proteomes" id="UP000247980"/>
    </source>
</evidence>
<dbReference type="AlphaFoldDB" id="A0A2V5JGL6"/>
<feature type="domain" description="N-acetyltransferase" evidence="3">
    <location>
        <begin position="43"/>
        <end position="195"/>
    </location>
</feature>
<organism evidence="4 5">
    <name type="scientific">Arthrobacter psychrolactophilus</name>
    <dbReference type="NCBI Taxonomy" id="92442"/>
    <lineage>
        <taxon>Bacteria</taxon>
        <taxon>Bacillati</taxon>
        <taxon>Actinomycetota</taxon>
        <taxon>Actinomycetes</taxon>
        <taxon>Micrococcales</taxon>
        <taxon>Micrococcaceae</taxon>
        <taxon>Arthrobacter</taxon>
    </lineage>
</organism>
<dbReference type="Proteomes" id="UP000247980">
    <property type="component" value="Unassembled WGS sequence"/>
</dbReference>
<dbReference type="SUPFAM" id="SSF55729">
    <property type="entry name" value="Acyl-CoA N-acyltransferases (Nat)"/>
    <property type="match status" value="1"/>
</dbReference>
<evidence type="ECO:0000313" key="4">
    <source>
        <dbReference type="EMBL" id="PYI38947.1"/>
    </source>
</evidence>
<name>A0A2V5JGL6_9MICC</name>
<protein>
    <recommendedName>
        <fullName evidence="3">N-acetyltransferase domain-containing protein</fullName>
    </recommendedName>
</protein>
<dbReference type="PROSITE" id="PS51186">
    <property type="entry name" value="GNAT"/>
    <property type="match status" value="1"/>
</dbReference>
<dbReference type="CDD" id="cd04301">
    <property type="entry name" value="NAT_SF"/>
    <property type="match status" value="1"/>
</dbReference>
<keyword evidence="2" id="KW-0012">Acyltransferase</keyword>
<accession>A0A2V5JGL6</accession>